<dbReference type="RefSeq" id="XP_016842409.1">
    <property type="nucleotide sequence ID" value="XM_016986920.3"/>
</dbReference>
<keyword evidence="3" id="KW-1185">Reference proteome</keyword>
<sequence length="150" mass="16818">MKTWDKLLLLCLLAAAGANAQAPSHSDLSCTGRPHYNATLTAYYPDFTSDAESDYLDSRGKKLRNLQDFLDGRAEYVTVAMEELPRLSYGSVVCVPELNQHFGRRIPLQVRDHGMNLDGKGFTRLDICVRTEADSYDNAVNRLVTIYTQV</sequence>
<dbReference type="GeneID" id="100119572"/>
<dbReference type="AlphaFoldDB" id="A0A7M7J1F2"/>
<organism evidence="2 3">
    <name type="scientific">Nasonia vitripennis</name>
    <name type="common">Parasitic wasp</name>
    <dbReference type="NCBI Taxonomy" id="7425"/>
    <lineage>
        <taxon>Eukaryota</taxon>
        <taxon>Metazoa</taxon>
        <taxon>Ecdysozoa</taxon>
        <taxon>Arthropoda</taxon>
        <taxon>Hexapoda</taxon>
        <taxon>Insecta</taxon>
        <taxon>Pterygota</taxon>
        <taxon>Neoptera</taxon>
        <taxon>Endopterygota</taxon>
        <taxon>Hymenoptera</taxon>
        <taxon>Apocrita</taxon>
        <taxon>Proctotrupomorpha</taxon>
        <taxon>Chalcidoidea</taxon>
        <taxon>Pteromalidae</taxon>
        <taxon>Pteromalinae</taxon>
        <taxon>Nasonia</taxon>
    </lineage>
</organism>
<evidence type="ECO:0000313" key="3">
    <source>
        <dbReference type="Proteomes" id="UP000002358"/>
    </source>
</evidence>
<name>A0A7M7J1F2_NASVI</name>
<dbReference type="InParanoid" id="A0A7M7J1F2"/>
<accession>A0A7M7J1F2</accession>
<dbReference type="KEGG" id="nvi:100119572"/>
<proteinExistence type="predicted"/>
<protein>
    <submittedName>
        <fullName evidence="2">Uncharacterized protein</fullName>
    </submittedName>
</protein>
<dbReference type="OrthoDB" id="7752123at2759"/>
<reference evidence="2" key="1">
    <citation type="submission" date="2021-01" db="UniProtKB">
        <authorList>
            <consortium name="EnsemblMetazoa"/>
        </authorList>
    </citation>
    <scope>IDENTIFICATION</scope>
</reference>
<evidence type="ECO:0000256" key="1">
    <source>
        <dbReference type="SAM" id="SignalP"/>
    </source>
</evidence>
<keyword evidence="1" id="KW-0732">Signal</keyword>
<dbReference type="EnsemblMetazoa" id="XM_016986920">
    <property type="protein sequence ID" value="XP_016842409"/>
    <property type="gene ID" value="LOC100119572"/>
</dbReference>
<dbReference type="Proteomes" id="UP000002358">
    <property type="component" value="Chromosome 5"/>
</dbReference>
<evidence type="ECO:0000313" key="2">
    <source>
        <dbReference type="EnsemblMetazoa" id="XP_016842409"/>
    </source>
</evidence>
<feature type="signal peptide" evidence="1">
    <location>
        <begin position="1"/>
        <end position="20"/>
    </location>
</feature>
<feature type="chain" id="PRO_5029743058" evidence="1">
    <location>
        <begin position="21"/>
        <end position="150"/>
    </location>
</feature>